<sequence length="138" mass="15693">MIKLQFGSIFLAMKLPGILLIDGDLKRRNDFASRLRVIGYDVELADGGFHAIHLIEKVEYFCLIVLEDMQDMSGNEIITHARTHKEKLDLPIIYISRTTDQGEVLHAFESGANDFIVYSPKCFNSISEKLKKFSKTAK</sequence>
<keyword evidence="1" id="KW-0597">Phosphoprotein</keyword>
<accession>A0A1Y5FED3</accession>
<name>A0A1Y5FED3_9BACT</name>
<comment type="caution">
    <text evidence="4">The sequence shown here is derived from an EMBL/GenBank/DDBJ whole genome shotgun (WGS) entry which is preliminary data.</text>
</comment>
<dbReference type="AlphaFoldDB" id="A0A1Y5FED3"/>
<dbReference type="PANTHER" id="PTHR44591:SF3">
    <property type="entry name" value="RESPONSE REGULATORY DOMAIN-CONTAINING PROTEIN"/>
    <property type="match status" value="1"/>
</dbReference>
<dbReference type="EMBL" id="MAAO01000004">
    <property type="protein sequence ID" value="OUR98534.1"/>
    <property type="molecule type" value="Genomic_DNA"/>
</dbReference>
<protein>
    <recommendedName>
        <fullName evidence="3">Response regulatory domain-containing protein</fullName>
    </recommendedName>
</protein>
<evidence type="ECO:0000256" key="1">
    <source>
        <dbReference type="ARBA" id="ARBA00022553"/>
    </source>
</evidence>
<dbReference type="InterPro" id="IPR011006">
    <property type="entry name" value="CheY-like_superfamily"/>
</dbReference>
<evidence type="ECO:0000313" key="4">
    <source>
        <dbReference type="EMBL" id="OUR98534.1"/>
    </source>
</evidence>
<feature type="domain" description="Response regulatory" evidence="3">
    <location>
        <begin position="17"/>
        <end position="133"/>
    </location>
</feature>
<dbReference type="Proteomes" id="UP000196531">
    <property type="component" value="Unassembled WGS sequence"/>
</dbReference>
<dbReference type="Gene3D" id="3.40.50.2300">
    <property type="match status" value="1"/>
</dbReference>
<proteinExistence type="predicted"/>
<reference evidence="5" key="1">
    <citation type="journal article" date="2017" name="Proc. Natl. Acad. Sci. U.S.A.">
        <title>Simulation of Deepwater Horizon oil plume reveals substrate specialization within a complex community of hydrocarbon-degraders.</title>
        <authorList>
            <person name="Hu P."/>
            <person name="Dubinsky E.A."/>
            <person name="Probst A.J."/>
            <person name="Wang J."/>
            <person name="Sieber C.M.K."/>
            <person name="Tom L.M."/>
            <person name="Gardinali P."/>
            <person name="Banfield J.F."/>
            <person name="Atlas R.M."/>
            <person name="Andersen G.L."/>
        </authorList>
    </citation>
    <scope>NUCLEOTIDE SEQUENCE [LARGE SCALE GENOMIC DNA]</scope>
</reference>
<comment type="caution">
    <text evidence="2">Lacks conserved residue(s) required for the propagation of feature annotation.</text>
</comment>
<dbReference type="InterPro" id="IPR001789">
    <property type="entry name" value="Sig_transdc_resp-reg_receiver"/>
</dbReference>
<organism evidence="4 5">
    <name type="scientific">Halobacteriovorax marinus</name>
    <dbReference type="NCBI Taxonomy" id="97084"/>
    <lineage>
        <taxon>Bacteria</taxon>
        <taxon>Pseudomonadati</taxon>
        <taxon>Bdellovibrionota</taxon>
        <taxon>Bacteriovoracia</taxon>
        <taxon>Bacteriovoracales</taxon>
        <taxon>Halobacteriovoraceae</taxon>
        <taxon>Halobacteriovorax</taxon>
    </lineage>
</organism>
<dbReference type="PANTHER" id="PTHR44591">
    <property type="entry name" value="STRESS RESPONSE REGULATOR PROTEIN 1"/>
    <property type="match status" value="1"/>
</dbReference>
<dbReference type="Pfam" id="PF00072">
    <property type="entry name" value="Response_reg"/>
    <property type="match status" value="1"/>
</dbReference>
<evidence type="ECO:0000256" key="2">
    <source>
        <dbReference type="PROSITE-ProRule" id="PRU00169"/>
    </source>
</evidence>
<evidence type="ECO:0000313" key="5">
    <source>
        <dbReference type="Proteomes" id="UP000196531"/>
    </source>
</evidence>
<dbReference type="InterPro" id="IPR050595">
    <property type="entry name" value="Bact_response_regulator"/>
</dbReference>
<dbReference type="CDD" id="cd00156">
    <property type="entry name" value="REC"/>
    <property type="match status" value="1"/>
</dbReference>
<evidence type="ECO:0000259" key="3">
    <source>
        <dbReference type="PROSITE" id="PS50110"/>
    </source>
</evidence>
<dbReference type="GO" id="GO:0000160">
    <property type="term" value="P:phosphorelay signal transduction system"/>
    <property type="evidence" value="ECO:0007669"/>
    <property type="project" value="InterPro"/>
</dbReference>
<dbReference type="SUPFAM" id="SSF52172">
    <property type="entry name" value="CheY-like"/>
    <property type="match status" value="1"/>
</dbReference>
<gene>
    <name evidence="4" type="ORF">A9Q84_03735</name>
</gene>
<dbReference type="PROSITE" id="PS50110">
    <property type="entry name" value="RESPONSE_REGULATORY"/>
    <property type="match status" value="1"/>
</dbReference>